<accession>A5DMW6</accession>
<keyword evidence="3" id="KW-0285">Flavoprotein</keyword>
<dbReference type="InterPro" id="IPR036188">
    <property type="entry name" value="FAD/NAD-bd_sf"/>
</dbReference>
<dbReference type="GeneID" id="5124595"/>
<dbReference type="Proteomes" id="UP000001997">
    <property type="component" value="Unassembled WGS sequence"/>
</dbReference>
<dbReference type="SUPFAM" id="SSF51905">
    <property type="entry name" value="FAD/NAD(P)-binding domain"/>
    <property type="match status" value="1"/>
</dbReference>
<keyword evidence="5" id="KW-0560">Oxidoreductase</keyword>
<keyword evidence="4" id="KW-0274">FAD</keyword>
<dbReference type="OMA" id="FLEWNRM"/>
<proteinExistence type="inferred from homology"/>
<evidence type="ECO:0000256" key="5">
    <source>
        <dbReference type="ARBA" id="ARBA00023002"/>
    </source>
</evidence>
<comment type="similarity">
    <text evidence="2">Belongs to the MSOX/MTOX family.</text>
</comment>
<evidence type="ECO:0000256" key="1">
    <source>
        <dbReference type="ARBA" id="ARBA00001974"/>
    </source>
</evidence>
<dbReference type="PANTHER" id="PTHR10961">
    <property type="entry name" value="PEROXISOMAL SARCOSINE OXIDASE"/>
    <property type="match status" value="1"/>
</dbReference>
<dbReference type="HOGENOM" id="CLU_007884_0_0_1"/>
<dbReference type="AlphaFoldDB" id="A5DMW6"/>
<dbReference type="KEGG" id="pgu:PGUG_04617"/>
<evidence type="ECO:0000313" key="8">
    <source>
        <dbReference type="Proteomes" id="UP000001997"/>
    </source>
</evidence>
<dbReference type="InParanoid" id="A5DMW6"/>
<dbReference type="EMBL" id="CH408160">
    <property type="protein sequence ID" value="EDK40519.1"/>
    <property type="molecule type" value="Genomic_DNA"/>
</dbReference>
<dbReference type="OrthoDB" id="4025884at2759"/>
<keyword evidence="8" id="KW-1185">Reference proteome</keyword>
<name>A5DMW6_PICGU</name>
<dbReference type="STRING" id="294746.A5DMW6"/>
<comment type="cofactor">
    <cofactor evidence="1">
        <name>FAD</name>
        <dbReference type="ChEBI" id="CHEBI:57692"/>
    </cofactor>
</comment>
<evidence type="ECO:0000256" key="2">
    <source>
        <dbReference type="ARBA" id="ARBA00010989"/>
    </source>
</evidence>
<feature type="domain" description="FAD dependent oxidoreductase" evidence="6">
    <location>
        <begin position="9"/>
        <end position="251"/>
    </location>
</feature>
<evidence type="ECO:0000259" key="6">
    <source>
        <dbReference type="Pfam" id="PF01266"/>
    </source>
</evidence>
<dbReference type="VEuPathDB" id="FungiDB:PGUG_04617"/>
<evidence type="ECO:0000313" key="7">
    <source>
        <dbReference type="EMBL" id="EDK40519.1"/>
    </source>
</evidence>
<dbReference type="InterPro" id="IPR045170">
    <property type="entry name" value="MTOX"/>
</dbReference>
<dbReference type="GO" id="GO:0050660">
    <property type="term" value="F:flavin adenine dinucleotide binding"/>
    <property type="evidence" value="ECO:0007669"/>
    <property type="project" value="InterPro"/>
</dbReference>
<dbReference type="eggNOG" id="KOG2820">
    <property type="taxonomic scope" value="Eukaryota"/>
</dbReference>
<sequence>MPPPSKKDKVIIVGAGVYGLSTALSFLKDGFEDVHLFDKNDYTSQSYSWFKGCDSASSDMNKIFRSSYGDKTHYQKMSLASRDVFLEWNRMIAEEGFEGGEPVYINSGNVHLTDQHELPDFERETLENMPDGTIDINDPRATEKALKKGLSEDSVDPFLCKSRGIKLQGILDTTGGTMVADKMCRWVLHLCARTGGSRFKSHLGTEVQELLVEYNQSTGSKKCVGIKTKDGNCHFSKLVICLMGAWTALIRPRSR</sequence>
<protein>
    <recommendedName>
        <fullName evidence="6">FAD dependent oxidoreductase domain-containing protein</fullName>
    </recommendedName>
</protein>
<evidence type="ECO:0000256" key="3">
    <source>
        <dbReference type="ARBA" id="ARBA00022630"/>
    </source>
</evidence>
<dbReference type="Pfam" id="PF01266">
    <property type="entry name" value="DAO"/>
    <property type="match status" value="1"/>
</dbReference>
<dbReference type="RefSeq" id="XP_001482662.1">
    <property type="nucleotide sequence ID" value="XM_001482612.1"/>
</dbReference>
<dbReference type="PANTHER" id="PTHR10961:SF15">
    <property type="entry name" value="FAD DEPENDENT OXIDOREDUCTASE DOMAIN-CONTAINING PROTEIN"/>
    <property type="match status" value="1"/>
</dbReference>
<gene>
    <name evidence="7" type="ORF">PGUG_04617</name>
</gene>
<organism evidence="7 8">
    <name type="scientific">Meyerozyma guilliermondii (strain ATCC 6260 / CBS 566 / DSM 6381 / JCM 1539 / NBRC 10279 / NRRL Y-324)</name>
    <name type="common">Yeast</name>
    <name type="synonym">Candida guilliermondii</name>
    <dbReference type="NCBI Taxonomy" id="294746"/>
    <lineage>
        <taxon>Eukaryota</taxon>
        <taxon>Fungi</taxon>
        <taxon>Dikarya</taxon>
        <taxon>Ascomycota</taxon>
        <taxon>Saccharomycotina</taxon>
        <taxon>Pichiomycetes</taxon>
        <taxon>Debaryomycetaceae</taxon>
        <taxon>Meyerozyma</taxon>
    </lineage>
</organism>
<dbReference type="Gene3D" id="3.50.50.60">
    <property type="entry name" value="FAD/NAD(P)-binding domain"/>
    <property type="match status" value="2"/>
</dbReference>
<dbReference type="GO" id="GO:0008115">
    <property type="term" value="F:sarcosine oxidase activity"/>
    <property type="evidence" value="ECO:0007669"/>
    <property type="project" value="TreeGrafter"/>
</dbReference>
<evidence type="ECO:0000256" key="4">
    <source>
        <dbReference type="ARBA" id="ARBA00022827"/>
    </source>
</evidence>
<dbReference type="InterPro" id="IPR006076">
    <property type="entry name" value="FAD-dep_OxRdtase"/>
</dbReference>
<reference evidence="7 8" key="1">
    <citation type="journal article" date="2009" name="Nature">
        <title>Evolution of pathogenicity and sexual reproduction in eight Candida genomes.</title>
        <authorList>
            <person name="Butler G."/>
            <person name="Rasmussen M.D."/>
            <person name="Lin M.F."/>
            <person name="Santos M.A."/>
            <person name="Sakthikumar S."/>
            <person name="Munro C.A."/>
            <person name="Rheinbay E."/>
            <person name="Grabherr M."/>
            <person name="Forche A."/>
            <person name="Reedy J.L."/>
            <person name="Agrafioti I."/>
            <person name="Arnaud M.B."/>
            <person name="Bates S."/>
            <person name="Brown A.J."/>
            <person name="Brunke S."/>
            <person name="Costanzo M.C."/>
            <person name="Fitzpatrick D.A."/>
            <person name="de Groot P.W."/>
            <person name="Harris D."/>
            <person name="Hoyer L.L."/>
            <person name="Hube B."/>
            <person name="Klis F.M."/>
            <person name="Kodira C."/>
            <person name="Lennard N."/>
            <person name="Logue M.E."/>
            <person name="Martin R."/>
            <person name="Neiman A.M."/>
            <person name="Nikolaou E."/>
            <person name="Quail M.A."/>
            <person name="Quinn J."/>
            <person name="Santos M.C."/>
            <person name="Schmitzberger F.F."/>
            <person name="Sherlock G."/>
            <person name="Shah P."/>
            <person name="Silverstein K.A."/>
            <person name="Skrzypek M.S."/>
            <person name="Soll D."/>
            <person name="Staggs R."/>
            <person name="Stansfield I."/>
            <person name="Stumpf M.P."/>
            <person name="Sudbery P.E."/>
            <person name="Srikantha T."/>
            <person name="Zeng Q."/>
            <person name="Berman J."/>
            <person name="Berriman M."/>
            <person name="Heitman J."/>
            <person name="Gow N.A."/>
            <person name="Lorenz M.C."/>
            <person name="Birren B.W."/>
            <person name="Kellis M."/>
            <person name="Cuomo C.A."/>
        </authorList>
    </citation>
    <scope>NUCLEOTIDE SEQUENCE [LARGE SCALE GENOMIC DNA]</scope>
    <source>
        <strain evidence="8">ATCC 6260 / CBS 566 / DSM 6381 / JCM 1539 / NBRC 10279 / NRRL Y-324</strain>
    </source>
</reference>